<keyword evidence="3 9" id="KW-0813">Transport</keyword>
<dbReference type="GO" id="GO:0005743">
    <property type="term" value="C:mitochondrial inner membrane"/>
    <property type="evidence" value="ECO:0007669"/>
    <property type="project" value="UniProtKB-SubCell"/>
</dbReference>
<keyword evidence="5 9" id="KW-0999">Mitochondrion inner membrane</keyword>
<dbReference type="PANTHER" id="PTHR14154">
    <property type="entry name" value="UPF0041 BRAIN PROTEIN 44-RELATED"/>
    <property type="match status" value="1"/>
</dbReference>
<protein>
    <recommendedName>
        <fullName evidence="9">Mitochondrial pyruvate carrier</fullName>
    </recommendedName>
</protein>
<dbReference type="GO" id="GO:0006850">
    <property type="term" value="P:pyruvate import into mitochondria"/>
    <property type="evidence" value="ECO:0007669"/>
    <property type="project" value="InterPro"/>
</dbReference>
<proteinExistence type="inferred from homology"/>
<evidence type="ECO:0000256" key="4">
    <source>
        <dbReference type="ARBA" id="ARBA00022692"/>
    </source>
</evidence>
<dbReference type="GeneID" id="83197155"/>
<comment type="caution">
    <text evidence="10">The sequence shown here is derived from an EMBL/GenBank/DDBJ whole genome shotgun (WGS) entry which is preliminary data.</text>
</comment>
<dbReference type="Proteomes" id="UP001150941">
    <property type="component" value="Unassembled WGS sequence"/>
</dbReference>
<dbReference type="Pfam" id="PF03650">
    <property type="entry name" value="MPC"/>
    <property type="match status" value="1"/>
</dbReference>
<evidence type="ECO:0000256" key="2">
    <source>
        <dbReference type="ARBA" id="ARBA00006416"/>
    </source>
</evidence>
<evidence type="ECO:0000256" key="3">
    <source>
        <dbReference type="ARBA" id="ARBA00022448"/>
    </source>
</evidence>
<dbReference type="EMBL" id="JAPQKS010000001">
    <property type="protein sequence ID" value="KAJ5249104.1"/>
    <property type="molecule type" value="Genomic_DNA"/>
</dbReference>
<evidence type="ECO:0000256" key="5">
    <source>
        <dbReference type="ARBA" id="ARBA00022792"/>
    </source>
</evidence>
<feature type="transmembrane region" description="Helical" evidence="9">
    <location>
        <begin position="114"/>
        <end position="136"/>
    </location>
</feature>
<evidence type="ECO:0000256" key="8">
    <source>
        <dbReference type="ARBA" id="ARBA00023136"/>
    </source>
</evidence>
<evidence type="ECO:0000256" key="7">
    <source>
        <dbReference type="ARBA" id="ARBA00023128"/>
    </source>
</evidence>
<reference evidence="10" key="2">
    <citation type="journal article" date="2023" name="IMA Fungus">
        <title>Comparative genomic study of the Penicillium genus elucidates a diverse pangenome and 15 lateral gene transfer events.</title>
        <authorList>
            <person name="Petersen C."/>
            <person name="Sorensen T."/>
            <person name="Nielsen M.R."/>
            <person name="Sondergaard T.E."/>
            <person name="Sorensen J.L."/>
            <person name="Fitzpatrick D.A."/>
            <person name="Frisvad J.C."/>
            <person name="Nielsen K.L."/>
        </authorList>
    </citation>
    <scope>NUCLEOTIDE SEQUENCE</scope>
    <source>
        <strain evidence="10">IBT 19713</strain>
    </source>
</reference>
<keyword evidence="6 9" id="KW-1133">Transmembrane helix</keyword>
<dbReference type="OrthoDB" id="869189at2759"/>
<dbReference type="RefSeq" id="XP_058335883.1">
    <property type="nucleotide sequence ID" value="XM_058469852.1"/>
</dbReference>
<dbReference type="InterPro" id="IPR005336">
    <property type="entry name" value="MPC"/>
</dbReference>
<reference evidence="10" key="1">
    <citation type="submission" date="2022-11" db="EMBL/GenBank/DDBJ databases">
        <authorList>
            <person name="Petersen C."/>
        </authorList>
    </citation>
    <scope>NUCLEOTIDE SEQUENCE</scope>
    <source>
        <strain evidence="10">IBT 19713</strain>
    </source>
</reference>
<evidence type="ECO:0000313" key="11">
    <source>
        <dbReference type="Proteomes" id="UP001150941"/>
    </source>
</evidence>
<dbReference type="AlphaFoldDB" id="A0A9W9PLS9"/>
<name>A0A9W9PLS9_9EURO</name>
<accession>A0A9W9PLS9</accession>
<comment type="similarity">
    <text evidence="2 9">Belongs to the mitochondrial pyruvate carrier (MPC) (TC 2.A.105) family.</text>
</comment>
<keyword evidence="8 9" id="KW-0472">Membrane</keyword>
<evidence type="ECO:0000313" key="10">
    <source>
        <dbReference type="EMBL" id="KAJ5249104.1"/>
    </source>
</evidence>
<evidence type="ECO:0000256" key="1">
    <source>
        <dbReference type="ARBA" id="ARBA00004448"/>
    </source>
</evidence>
<gene>
    <name evidence="10" type="ORF">N7468_000555</name>
</gene>
<comment type="caution">
    <text evidence="9">Lacks conserved residue(s) required for the propagation of feature annotation.</text>
</comment>
<sequence>MSSRVGFRFVNNARFAFRNATGPFRRSGAQGFRFQSSEAGAAPEQSTFQRLWNSPVGVKTVHFWAPVMKWALVVAGISDMARPAEKLSLTQNVALMATGAIWTRWCFIIKPRNILLAAVNFFLGCVGAIQVGRIYLWRRSVDGSAVEAAKDLEGDLVDSAKGVAASVESTVKEVKKSA</sequence>
<evidence type="ECO:0000256" key="9">
    <source>
        <dbReference type="RuleBase" id="RU363100"/>
    </source>
</evidence>
<keyword evidence="11" id="KW-1185">Reference proteome</keyword>
<comment type="function">
    <text evidence="9">Mediates the uptake of pyruvate into mitochondria.</text>
</comment>
<organism evidence="10 11">
    <name type="scientific">Penicillium chermesinum</name>
    <dbReference type="NCBI Taxonomy" id="63820"/>
    <lineage>
        <taxon>Eukaryota</taxon>
        <taxon>Fungi</taxon>
        <taxon>Dikarya</taxon>
        <taxon>Ascomycota</taxon>
        <taxon>Pezizomycotina</taxon>
        <taxon>Eurotiomycetes</taxon>
        <taxon>Eurotiomycetidae</taxon>
        <taxon>Eurotiales</taxon>
        <taxon>Aspergillaceae</taxon>
        <taxon>Penicillium</taxon>
    </lineage>
</organism>
<comment type="subcellular location">
    <subcellularLocation>
        <location evidence="1 9">Mitochondrion inner membrane</location>
        <topology evidence="1 9">Multi-pass membrane protein</topology>
    </subcellularLocation>
</comment>
<keyword evidence="4 9" id="KW-0812">Transmembrane</keyword>
<keyword evidence="7 9" id="KW-0496">Mitochondrion</keyword>
<evidence type="ECO:0000256" key="6">
    <source>
        <dbReference type="ARBA" id="ARBA00022989"/>
    </source>
</evidence>